<dbReference type="AlphaFoldDB" id="A0A7K3LRC4"/>
<feature type="domain" description="VWFA" evidence="4">
    <location>
        <begin position="57"/>
        <end position="291"/>
    </location>
</feature>
<dbReference type="Proteomes" id="UP000466307">
    <property type="component" value="Unassembled WGS sequence"/>
</dbReference>
<keyword evidence="2" id="KW-0472">Membrane</keyword>
<protein>
    <submittedName>
        <fullName evidence="5">VWA domain-containing protein</fullName>
    </submittedName>
</protein>
<keyword evidence="6" id="KW-1185">Reference proteome</keyword>
<accession>A0A7K3LRC4</accession>
<proteinExistence type="predicted"/>
<evidence type="ECO:0000256" key="3">
    <source>
        <dbReference type="SAM" id="SignalP"/>
    </source>
</evidence>
<evidence type="ECO:0000259" key="4">
    <source>
        <dbReference type="PROSITE" id="PS50234"/>
    </source>
</evidence>
<dbReference type="Pfam" id="PF13519">
    <property type="entry name" value="VWA_2"/>
    <property type="match status" value="1"/>
</dbReference>
<dbReference type="RefSeq" id="WP_162128826.1">
    <property type="nucleotide sequence ID" value="NZ_JAADZU010000046.1"/>
</dbReference>
<dbReference type="InterPro" id="IPR002035">
    <property type="entry name" value="VWF_A"/>
</dbReference>
<keyword evidence="2" id="KW-1133">Transmembrane helix</keyword>
<dbReference type="InterPro" id="IPR036465">
    <property type="entry name" value="vWFA_dom_sf"/>
</dbReference>
<dbReference type="SUPFAM" id="SSF53300">
    <property type="entry name" value="vWA-like"/>
    <property type="match status" value="1"/>
</dbReference>
<feature type="compositionally biased region" description="Gly residues" evidence="1">
    <location>
        <begin position="870"/>
        <end position="905"/>
    </location>
</feature>
<name>A0A7K3LRC4_9ACTN</name>
<dbReference type="PROSITE" id="PS50234">
    <property type="entry name" value="VWFA"/>
    <property type="match status" value="1"/>
</dbReference>
<feature type="signal peptide" evidence="3">
    <location>
        <begin position="1"/>
        <end position="32"/>
    </location>
</feature>
<reference evidence="5 6" key="1">
    <citation type="submission" date="2020-01" db="EMBL/GenBank/DDBJ databases">
        <title>Investigation of new actinobacteria for the biodesulphurisation of diesel fuel.</title>
        <authorList>
            <person name="Athi Narayanan S.M."/>
        </authorList>
    </citation>
    <scope>NUCLEOTIDE SEQUENCE [LARGE SCALE GENOMIC DNA]</scope>
    <source>
        <strain evidence="5 6">213E</strain>
    </source>
</reference>
<feature type="transmembrane region" description="Helical" evidence="2">
    <location>
        <begin position="667"/>
        <end position="689"/>
    </location>
</feature>
<evidence type="ECO:0000256" key="1">
    <source>
        <dbReference type="SAM" id="MobiDB-lite"/>
    </source>
</evidence>
<gene>
    <name evidence="5" type="ORF">GYA93_14375</name>
</gene>
<organism evidence="5 6">
    <name type="scientific">Gordonia desulfuricans</name>
    <dbReference type="NCBI Taxonomy" id="89051"/>
    <lineage>
        <taxon>Bacteria</taxon>
        <taxon>Bacillati</taxon>
        <taxon>Actinomycetota</taxon>
        <taxon>Actinomycetes</taxon>
        <taxon>Mycobacteriales</taxon>
        <taxon>Gordoniaceae</taxon>
        <taxon>Gordonia</taxon>
    </lineage>
</organism>
<comment type="caution">
    <text evidence="5">The sequence shown here is derived from an EMBL/GenBank/DDBJ whole genome shotgun (WGS) entry which is preliminary data.</text>
</comment>
<evidence type="ECO:0000313" key="6">
    <source>
        <dbReference type="Proteomes" id="UP000466307"/>
    </source>
</evidence>
<feature type="region of interest" description="Disordered" evidence="1">
    <location>
        <begin position="846"/>
        <end position="982"/>
    </location>
</feature>
<evidence type="ECO:0000256" key="2">
    <source>
        <dbReference type="SAM" id="Phobius"/>
    </source>
</evidence>
<keyword evidence="3" id="KW-0732">Signal</keyword>
<keyword evidence="2" id="KW-0812">Transmembrane</keyword>
<evidence type="ECO:0000313" key="5">
    <source>
        <dbReference type="EMBL" id="NDK90758.1"/>
    </source>
</evidence>
<sequence>MSTNRAWRRLRTLSVTLLAAALVAAVAGPALAAPDADTAGAGVDRFGSCVAAQGKGQVLLLLDESRSLGQSDPQAARITAARYLTEQLASFAASTGADLDVAVSGFSDDYHSYLGWTKLESQSVGTVTSAIDQLRDQAQGQDTDYWLALDGARQTLAQKRPDDGAAQGCQMIAWFTDGQLDFTPRPGVTKPYAEGRTLDTEADREAMIQAAQQSICRSGGLADQLRSSGVVTVAIGLASEGTSASDFDLLRSISTGQKTPAGPCGDITQPAPGDFYLAKDIDDLLFAFDNLSTPGQPPLTQDTGACVIKVCDQAKHRFVLDRAVGSVSILAAADRAGLTPVLVAPNGVETRMAPGQAGTAEQGGVKLAYRFPTDKSVSIQMSNPDAQLWTGVWALVFVADSDEAAKTRSSIHITGDLRPVWSGKDTTTLHSGDTDIPMSFTVHNSAGATVDPSTLPGTASLSTSIVTRNGKTVPIGTDIPKGQITAPRELTLAGIDPGPATLRMTLAVTTAAAQDASGRTVPGTELSPTTVDLPVVIDPPVGYPTIGSRIDFGTIEGSGTATAALTVTGPGCVWLDTAEQTNFLATPDGSGELAVGSGASSQQNCVQVDEKQTGRLELTFTAPQAVNGTANGTVTVMVAPKDGSAQPLPIEVPFTVALQKPLDTADFAITLVVALVLGPLIPLLLLYLAKWYTARIPGHALRAEQFRVRLNGTAVVRDNGAPFAIGDRDFIALVPGLDGPTRRIDLGGVTLRTRIGRSPFGVGFVTASAPGMAGAAGRSGDSWGKTPDARLPLAVHNTWFVLHDPTGPENTATVVMLVGGDADRGRIDQLVREVSESLPRVLPALRTKARARLDDDAPAPRPGGDDNPFGGPGGTPSGGPGGTPSGGPGGTPSGGPGGTPSGGPGRTNPFGPASGSAQPPQNPFGPANSAPGGGPVPNGPFGSRAPGGAPPAGGNPFGPGAGGQPPSPPPAAPPRGGNPFQP</sequence>
<dbReference type="EMBL" id="JAADZU010000046">
    <property type="protein sequence ID" value="NDK90758.1"/>
    <property type="molecule type" value="Genomic_DNA"/>
</dbReference>
<dbReference type="Gene3D" id="3.40.50.410">
    <property type="entry name" value="von Willebrand factor, type A domain"/>
    <property type="match status" value="1"/>
</dbReference>
<feature type="chain" id="PRO_5029695365" evidence="3">
    <location>
        <begin position="33"/>
        <end position="982"/>
    </location>
</feature>